<sequence length="123" mass="13805">MKSEATTTSMSVDDEVDESNAARKRKWSRKSKVWQEMTEGKNAKVCKKRSTGLPLGEAVDDEEEFVFYMSELRKEILLIPAVGFPGLVNGQHMPATSTTPEKSGRTTTRKRGEKELELLLISI</sequence>
<dbReference type="EnsemblPlants" id="AUR62026166-RA">
    <property type="protein sequence ID" value="AUR62026166-RA:cds"/>
    <property type="gene ID" value="AUR62026166"/>
</dbReference>
<feature type="compositionally biased region" description="Polar residues" evidence="1">
    <location>
        <begin position="1"/>
        <end position="11"/>
    </location>
</feature>
<reference evidence="2" key="1">
    <citation type="journal article" date="2017" name="Nature">
        <title>The genome of Chenopodium quinoa.</title>
        <authorList>
            <person name="Jarvis D.E."/>
            <person name="Ho Y.S."/>
            <person name="Lightfoot D.J."/>
            <person name="Schmoeckel S.M."/>
            <person name="Li B."/>
            <person name="Borm T.J.A."/>
            <person name="Ohyanagi H."/>
            <person name="Mineta K."/>
            <person name="Michell C.T."/>
            <person name="Saber N."/>
            <person name="Kharbatia N.M."/>
            <person name="Rupper R.R."/>
            <person name="Sharp A.R."/>
            <person name="Dally N."/>
            <person name="Boughton B.A."/>
            <person name="Woo Y.H."/>
            <person name="Gao G."/>
            <person name="Schijlen E.G.W.M."/>
            <person name="Guo X."/>
            <person name="Momin A.A."/>
            <person name="Negrao S."/>
            <person name="Al-Babili S."/>
            <person name="Gehring C."/>
            <person name="Roessner U."/>
            <person name="Jung C."/>
            <person name="Murphy K."/>
            <person name="Arold S.T."/>
            <person name="Gojobori T."/>
            <person name="van der Linden C.G."/>
            <person name="van Loo E.N."/>
            <person name="Jellen E.N."/>
            <person name="Maughan P.J."/>
            <person name="Tester M."/>
        </authorList>
    </citation>
    <scope>NUCLEOTIDE SEQUENCE [LARGE SCALE GENOMIC DNA]</scope>
    <source>
        <strain evidence="2">cv. PI 614886</strain>
    </source>
</reference>
<proteinExistence type="predicted"/>
<evidence type="ECO:0000313" key="2">
    <source>
        <dbReference type="EnsemblPlants" id="AUR62026166-RA:cds"/>
    </source>
</evidence>
<keyword evidence="3" id="KW-1185">Reference proteome</keyword>
<feature type="region of interest" description="Disordered" evidence="1">
    <location>
        <begin position="1"/>
        <end position="33"/>
    </location>
</feature>
<name>A0A803MAP9_CHEQI</name>
<dbReference type="Gramene" id="AUR62026166-RA">
    <property type="protein sequence ID" value="AUR62026166-RA:cds"/>
    <property type="gene ID" value="AUR62026166"/>
</dbReference>
<feature type="compositionally biased region" description="Basic residues" evidence="1">
    <location>
        <begin position="22"/>
        <end position="32"/>
    </location>
</feature>
<accession>A0A803MAP9</accession>
<dbReference type="Proteomes" id="UP000596660">
    <property type="component" value="Unplaced"/>
</dbReference>
<feature type="region of interest" description="Disordered" evidence="1">
    <location>
        <begin position="90"/>
        <end position="111"/>
    </location>
</feature>
<reference evidence="2" key="2">
    <citation type="submission" date="2021-03" db="UniProtKB">
        <authorList>
            <consortium name="EnsemblPlants"/>
        </authorList>
    </citation>
    <scope>IDENTIFICATION</scope>
</reference>
<evidence type="ECO:0000313" key="3">
    <source>
        <dbReference type="Proteomes" id="UP000596660"/>
    </source>
</evidence>
<dbReference type="AlphaFoldDB" id="A0A803MAP9"/>
<organism evidence="2 3">
    <name type="scientific">Chenopodium quinoa</name>
    <name type="common">Quinoa</name>
    <dbReference type="NCBI Taxonomy" id="63459"/>
    <lineage>
        <taxon>Eukaryota</taxon>
        <taxon>Viridiplantae</taxon>
        <taxon>Streptophyta</taxon>
        <taxon>Embryophyta</taxon>
        <taxon>Tracheophyta</taxon>
        <taxon>Spermatophyta</taxon>
        <taxon>Magnoliopsida</taxon>
        <taxon>eudicotyledons</taxon>
        <taxon>Gunneridae</taxon>
        <taxon>Pentapetalae</taxon>
        <taxon>Caryophyllales</taxon>
        <taxon>Chenopodiaceae</taxon>
        <taxon>Chenopodioideae</taxon>
        <taxon>Atripliceae</taxon>
        <taxon>Chenopodium</taxon>
    </lineage>
</organism>
<protein>
    <submittedName>
        <fullName evidence="2">Uncharacterized protein</fullName>
    </submittedName>
</protein>
<evidence type="ECO:0000256" key="1">
    <source>
        <dbReference type="SAM" id="MobiDB-lite"/>
    </source>
</evidence>